<dbReference type="Proteomes" id="UP000187203">
    <property type="component" value="Unassembled WGS sequence"/>
</dbReference>
<sequence>MPGGDAEAGVVGMRRSGEQRFKALSSGRFIVDIERQLGHALLGIAQRTPGAGDHIAQQRAGLILVLNRQQTRGIFRVGALRDYRHHIAADLLNVAHQIVRHIDDMRGQIAERAQPCQFFLTVPVQRRLRAGEVIFIMRAVKMHHFTNLAARNDLPRQLAGRIFHVIKTHQRFYTRPLCRLHHLLCIRHAQRQRLFRVDMFAVADRLQRHLFMQEVGRADIDNVDLRIADQLAPVAGGAGKAKRGRLLCRQCRIDFSQHLPHDLTFQGKHRGCLRIGDSVTPPDISAAGSFRF</sequence>
<accession>A0A1R3L0X7</accession>
<evidence type="ECO:0000313" key="2">
    <source>
        <dbReference type="Proteomes" id="UP000187203"/>
    </source>
</evidence>
<comment type="caution">
    <text evidence="1">The sequence shown here is derived from an EMBL/GenBank/DDBJ whole genome shotgun (WGS) entry which is preliminary data.</text>
</comment>
<protein>
    <submittedName>
        <fullName evidence="1">Uncharacterized protein</fullName>
    </submittedName>
</protein>
<name>A0A1R3L0X7_9ROSI</name>
<reference evidence="2" key="1">
    <citation type="submission" date="2013-09" db="EMBL/GenBank/DDBJ databases">
        <title>Corchorus olitorius genome sequencing.</title>
        <authorList>
            <person name="Alam M."/>
            <person name="Haque M.S."/>
            <person name="Islam M.S."/>
            <person name="Emdad E.M."/>
            <person name="Islam M.M."/>
            <person name="Ahmed B."/>
            <person name="Halim A."/>
            <person name="Hossen Q.M.M."/>
            <person name="Hossain M.Z."/>
            <person name="Ahmed R."/>
            <person name="Khan M.M."/>
            <person name="Islam R."/>
            <person name="Rashid M.M."/>
            <person name="Khan S.A."/>
            <person name="Rahman M.S."/>
            <person name="Alam M."/>
            <person name="Yahiya A.S."/>
            <person name="Khan M.S."/>
            <person name="Azam M.S."/>
            <person name="Haque T."/>
            <person name="Lashkar M.Z.H."/>
            <person name="Akhand A.I."/>
            <person name="Morshed G."/>
            <person name="Roy S."/>
            <person name="Uddin K.S."/>
            <person name="Rabeya T."/>
            <person name="Hossain A.S."/>
            <person name="Chowdhury A."/>
            <person name="Snigdha A.R."/>
            <person name="Mortoza M.S."/>
            <person name="Matin S.A."/>
            <person name="Hoque S.M.E."/>
            <person name="Islam M.K."/>
            <person name="Roy D.K."/>
            <person name="Haider R."/>
            <person name="Moosa M.M."/>
            <person name="Elias S.M."/>
            <person name="Hasan A.M."/>
            <person name="Jahan S."/>
            <person name="Shafiuddin M."/>
            <person name="Mahmood N."/>
            <person name="Shommy N.S."/>
        </authorList>
    </citation>
    <scope>NUCLEOTIDE SEQUENCE [LARGE SCALE GENOMIC DNA]</scope>
    <source>
        <strain evidence="2">cv. O-4</strain>
    </source>
</reference>
<dbReference type="EMBL" id="AWUE01005604">
    <property type="protein sequence ID" value="OMP12928.1"/>
    <property type="molecule type" value="Genomic_DNA"/>
</dbReference>
<keyword evidence="2" id="KW-1185">Reference proteome</keyword>
<organism evidence="1 2">
    <name type="scientific">Corchorus olitorius</name>
    <dbReference type="NCBI Taxonomy" id="93759"/>
    <lineage>
        <taxon>Eukaryota</taxon>
        <taxon>Viridiplantae</taxon>
        <taxon>Streptophyta</taxon>
        <taxon>Embryophyta</taxon>
        <taxon>Tracheophyta</taxon>
        <taxon>Spermatophyta</taxon>
        <taxon>Magnoliopsida</taxon>
        <taxon>eudicotyledons</taxon>
        <taxon>Gunneridae</taxon>
        <taxon>Pentapetalae</taxon>
        <taxon>rosids</taxon>
        <taxon>malvids</taxon>
        <taxon>Malvales</taxon>
        <taxon>Malvaceae</taxon>
        <taxon>Grewioideae</taxon>
        <taxon>Apeibeae</taxon>
        <taxon>Corchorus</taxon>
    </lineage>
</organism>
<gene>
    <name evidence="1" type="ORF">COLO4_02565</name>
</gene>
<proteinExistence type="predicted"/>
<evidence type="ECO:0000313" key="1">
    <source>
        <dbReference type="EMBL" id="OMP12928.1"/>
    </source>
</evidence>
<dbReference type="AlphaFoldDB" id="A0A1R3L0X7"/>